<protein>
    <recommendedName>
        <fullName evidence="4">Lipoprotein</fullName>
    </recommendedName>
</protein>
<evidence type="ECO:0000313" key="3">
    <source>
        <dbReference type="Proteomes" id="UP001501196"/>
    </source>
</evidence>
<dbReference type="Proteomes" id="UP001501196">
    <property type="component" value="Unassembled WGS sequence"/>
</dbReference>
<reference evidence="3" key="1">
    <citation type="journal article" date="2019" name="Int. J. Syst. Evol. Microbiol.">
        <title>The Global Catalogue of Microorganisms (GCM) 10K type strain sequencing project: providing services to taxonomists for standard genome sequencing and annotation.</title>
        <authorList>
            <consortium name="The Broad Institute Genomics Platform"/>
            <consortium name="The Broad Institute Genome Sequencing Center for Infectious Disease"/>
            <person name="Wu L."/>
            <person name="Ma J."/>
        </authorList>
    </citation>
    <scope>NUCLEOTIDE SEQUENCE [LARGE SCALE GENOMIC DNA]</scope>
    <source>
        <strain evidence="3">JCM 15672</strain>
    </source>
</reference>
<feature type="signal peptide" evidence="1">
    <location>
        <begin position="1"/>
        <end position="25"/>
    </location>
</feature>
<gene>
    <name evidence="2" type="ORF">GCM10009819_20070</name>
</gene>
<name>A0ABP5FWW2_9MICO</name>
<evidence type="ECO:0008006" key="4">
    <source>
        <dbReference type="Google" id="ProtNLM"/>
    </source>
</evidence>
<comment type="caution">
    <text evidence="2">The sequence shown here is derived from an EMBL/GenBank/DDBJ whole genome shotgun (WGS) entry which is preliminary data.</text>
</comment>
<feature type="chain" id="PRO_5046810249" description="Lipoprotein" evidence="1">
    <location>
        <begin position="26"/>
        <end position="185"/>
    </location>
</feature>
<keyword evidence="3" id="KW-1185">Reference proteome</keyword>
<organism evidence="2 3">
    <name type="scientific">Agromyces tropicus</name>
    <dbReference type="NCBI Taxonomy" id="555371"/>
    <lineage>
        <taxon>Bacteria</taxon>
        <taxon>Bacillati</taxon>
        <taxon>Actinomycetota</taxon>
        <taxon>Actinomycetes</taxon>
        <taxon>Micrococcales</taxon>
        <taxon>Microbacteriaceae</taxon>
        <taxon>Agromyces</taxon>
    </lineage>
</organism>
<dbReference type="RefSeq" id="WP_344372654.1">
    <property type="nucleotide sequence ID" value="NZ_BAAAPW010000002.1"/>
</dbReference>
<dbReference type="EMBL" id="BAAAPW010000002">
    <property type="protein sequence ID" value="GAA2035571.1"/>
    <property type="molecule type" value="Genomic_DNA"/>
</dbReference>
<evidence type="ECO:0000256" key="1">
    <source>
        <dbReference type="SAM" id="SignalP"/>
    </source>
</evidence>
<sequence>MPRPVRRLTALALTATALLGLAACAPDEEAPTAPPTTDATSAAVFASDEEALAAAVEAYEAYLAVSASISASGEGFDRLAAVTSREYGETRTQELETFADAGLRLSGSYRLDTTSLISRSRLGASELVLIYACQDVSLTRIVNADGVDVTPVGRDERAPMTVELQLTADGGVVAGSELWSGENFC</sequence>
<proteinExistence type="predicted"/>
<evidence type="ECO:0000313" key="2">
    <source>
        <dbReference type="EMBL" id="GAA2035571.1"/>
    </source>
</evidence>
<accession>A0ABP5FWW2</accession>
<keyword evidence="1" id="KW-0732">Signal</keyword>
<dbReference type="PROSITE" id="PS51257">
    <property type="entry name" value="PROKAR_LIPOPROTEIN"/>
    <property type="match status" value="1"/>
</dbReference>